<dbReference type="OrthoDB" id="9791529at2"/>
<evidence type="ECO:0000256" key="2">
    <source>
        <dbReference type="ARBA" id="ARBA00022801"/>
    </source>
</evidence>
<dbReference type="AlphaFoldDB" id="A0A512RMK5"/>
<dbReference type="SUPFAM" id="SSF54637">
    <property type="entry name" value="Thioesterase/thiol ester dehydrase-isomerase"/>
    <property type="match status" value="1"/>
</dbReference>
<sequence>MIITEPEASYQVRFNDCDPFGHLNNAAYINYFMNAREDHLAASYGLHLKEYAAKGLGWVVSQHQIVYLKPAFVAEKVHIFSRVPEFSNSHILVEMWMTDEAKKKIKSFLWSRFVHIDLKTGKRAEHNPELMTLLEQIKVDHTGIGSFEDRVAAVQSSLSI</sequence>
<keyword evidence="4" id="KW-1185">Reference proteome</keyword>
<organism evidence="3 4">
    <name type="scientific">Chitinophaga cymbidii</name>
    <dbReference type="NCBI Taxonomy" id="1096750"/>
    <lineage>
        <taxon>Bacteria</taxon>
        <taxon>Pseudomonadati</taxon>
        <taxon>Bacteroidota</taxon>
        <taxon>Chitinophagia</taxon>
        <taxon>Chitinophagales</taxon>
        <taxon>Chitinophagaceae</taxon>
        <taxon>Chitinophaga</taxon>
    </lineage>
</organism>
<accession>A0A512RMK5</accession>
<comment type="similarity">
    <text evidence="1">Belongs to the 4-hydroxybenzoyl-CoA thioesterase family.</text>
</comment>
<dbReference type="Gene3D" id="3.10.129.10">
    <property type="entry name" value="Hotdog Thioesterase"/>
    <property type="match status" value="1"/>
</dbReference>
<protein>
    <submittedName>
        <fullName evidence="3">Thioesterase</fullName>
    </submittedName>
</protein>
<dbReference type="CDD" id="cd00586">
    <property type="entry name" value="4HBT"/>
    <property type="match status" value="1"/>
</dbReference>
<gene>
    <name evidence="3" type="ORF">CCY01nite_31950</name>
</gene>
<reference evidence="3 4" key="1">
    <citation type="submission" date="2019-07" db="EMBL/GenBank/DDBJ databases">
        <title>Whole genome shotgun sequence of Chitinophaga cymbidii NBRC 109752.</title>
        <authorList>
            <person name="Hosoyama A."/>
            <person name="Uohara A."/>
            <person name="Ohji S."/>
            <person name="Ichikawa N."/>
        </authorList>
    </citation>
    <scope>NUCLEOTIDE SEQUENCE [LARGE SCALE GENOMIC DNA]</scope>
    <source>
        <strain evidence="3 4">NBRC 109752</strain>
    </source>
</reference>
<dbReference type="PANTHER" id="PTHR31793">
    <property type="entry name" value="4-HYDROXYBENZOYL-COA THIOESTERASE FAMILY MEMBER"/>
    <property type="match status" value="1"/>
</dbReference>
<name>A0A512RMK5_9BACT</name>
<dbReference type="InterPro" id="IPR029069">
    <property type="entry name" value="HotDog_dom_sf"/>
</dbReference>
<comment type="caution">
    <text evidence="3">The sequence shown here is derived from an EMBL/GenBank/DDBJ whole genome shotgun (WGS) entry which is preliminary data.</text>
</comment>
<dbReference type="GO" id="GO:0047617">
    <property type="term" value="F:fatty acyl-CoA hydrolase activity"/>
    <property type="evidence" value="ECO:0007669"/>
    <property type="project" value="TreeGrafter"/>
</dbReference>
<dbReference type="InterPro" id="IPR050563">
    <property type="entry name" value="4-hydroxybenzoyl-CoA_TE"/>
</dbReference>
<proteinExistence type="inferred from homology"/>
<evidence type="ECO:0000313" key="4">
    <source>
        <dbReference type="Proteomes" id="UP000321436"/>
    </source>
</evidence>
<keyword evidence="2" id="KW-0378">Hydrolase</keyword>
<evidence type="ECO:0000313" key="3">
    <source>
        <dbReference type="EMBL" id="GEP96935.1"/>
    </source>
</evidence>
<dbReference type="Proteomes" id="UP000321436">
    <property type="component" value="Unassembled WGS sequence"/>
</dbReference>
<dbReference type="Pfam" id="PF13279">
    <property type="entry name" value="4HBT_2"/>
    <property type="match status" value="1"/>
</dbReference>
<dbReference type="PANTHER" id="PTHR31793:SF27">
    <property type="entry name" value="NOVEL THIOESTERASE SUPERFAMILY DOMAIN AND SAPOSIN A-TYPE DOMAIN CONTAINING PROTEIN (0610012H03RIK)"/>
    <property type="match status" value="1"/>
</dbReference>
<dbReference type="EMBL" id="BKAU01000003">
    <property type="protein sequence ID" value="GEP96935.1"/>
    <property type="molecule type" value="Genomic_DNA"/>
</dbReference>
<evidence type="ECO:0000256" key="1">
    <source>
        <dbReference type="ARBA" id="ARBA00005953"/>
    </source>
</evidence>
<dbReference type="RefSeq" id="WP_146863959.1">
    <property type="nucleotide sequence ID" value="NZ_BKAU01000003.1"/>
</dbReference>